<proteinExistence type="predicted"/>
<dbReference type="PANTHER" id="PTHR46388:SF2">
    <property type="entry name" value="NHL REPEAT-CONTAINING PROTEIN 2"/>
    <property type="match status" value="1"/>
</dbReference>
<gene>
    <name evidence="3" type="ORF">G6F50_013076</name>
</gene>
<dbReference type="InterPro" id="IPR000305">
    <property type="entry name" value="GIY-YIG_endonuc"/>
</dbReference>
<dbReference type="SUPFAM" id="SSF82771">
    <property type="entry name" value="GIY-YIG endonuclease"/>
    <property type="match status" value="1"/>
</dbReference>
<dbReference type="PANTHER" id="PTHR46388">
    <property type="entry name" value="NHL REPEAT-CONTAINING PROTEIN 2"/>
    <property type="match status" value="1"/>
</dbReference>
<evidence type="ECO:0000259" key="2">
    <source>
        <dbReference type="PROSITE" id="PS50164"/>
    </source>
</evidence>
<organism evidence="3 4">
    <name type="scientific">Rhizopus delemar</name>
    <dbReference type="NCBI Taxonomy" id="936053"/>
    <lineage>
        <taxon>Eukaryota</taxon>
        <taxon>Fungi</taxon>
        <taxon>Fungi incertae sedis</taxon>
        <taxon>Mucoromycota</taxon>
        <taxon>Mucoromycotina</taxon>
        <taxon>Mucoromycetes</taxon>
        <taxon>Mucorales</taxon>
        <taxon>Mucorineae</taxon>
        <taxon>Rhizopodaceae</taxon>
        <taxon>Rhizopus</taxon>
    </lineage>
</organism>
<accession>A0A9P6YNB7</accession>
<feature type="domain" description="GIY-YIG" evidence="2">
    <location>
        <begin position="265"/>
        <end position="360"/>
    </location>
</feature>
<dbReference type="InterPro" id="IPR035901">
    <property type="entry name" value="GIY-YIG_endonuc_sf"/>
</dbReference>
<comment type="caution">
    <text evidence="3">The sequence shown here is derived from an EMBL/GenBank/DDBJ whole genome shotgun (WGS) entry which is preliminary data.</text>
</comment>
<protein>
    <recommendedName>
        <fullName evidence="2">GIY-YIG domain-containing protein</fullName>
    </recommendedName>
</protein>
<dbReference type="GO" id="GO:0006289">
    <property type="term" value="P:nucleotide-excision repair"/>
    <property type="evidence" value="ECO:0007669"/>
    <property type="project" value="InterPro"/>
</dbReference>
<dbReference type="SUPFAM" id="SSF63825">
    <property type="entry name" value="YWTD domain"/>
    <property type="match status" value="1"/>
</dbReference>
<name>A0A9P6YNB7_9FUNG</name>
<dbReference type="EMBL" id="JAANIU010004758">
    <property type="protein sequence ID" value="KAG1553052.1"/>
    <property type="molecule type" value="Genomic_DNA"/>
</dbReference>
<evidence type="ECO:0000313" key="3">
    <source>
        <dbReference type="EMBL" id="KAG1553052.1"/>
    </source>
</evidence>
<reference evidence="3 4" key="1">
    <citation type="journal article" date="2020" name="Microb. Genom.">
        <title>Genetic diversity of clinical and environmental Mucorales isolates obtained from an investigation of mucormycosis cases among solid organ transplant recipients.</title>
        <authorList>
            <person name="Nguyen M.H."/>
            <person name="Kaul D."/>
            <person name="Muto C."/>
            <person name="Cheng S.J."/>
            <person name="Richter R.A."/>
            <person name="Bruno V.M."/>
            <person name="Liu G."/>
            <person name="Beyhan S."/>
            <person name="Sundermann A.J."/>
            <person name="Mounaud S."/>
            <person name="Pasculle A.W."/>
            <person name="Nierman W.C."/>
            <person name="Driscoll E."/>
            <person name="Cumbie R."/>
            <person name="Clancy C.J."/>
            <person name="Dupont C.L."/>
        </authorList>
    </citation>
    <scope>NUCLEOTIDE SEQUENCE [LARGE SCALE GENOMIC DNA]</scope>
    <source>
        <strain evidence="3 4">GL24</strain>
    </source>
</reference>
<dbReference type="CDD" id="cd10434">
    <property type="entry name" value="GIY-YIG_UvrC_Cho"/>
    <property type="match status" value="1"/>
</dbReference>
<feature type="region of interest" description="Disordered" evidence="1">
    <location>
        <begin position="399"/>
        <end position="436"/>
    </location>
</feature>
<dbReference type="Gene3D" id="3.40.1440.10">
    <property type="entry name" value="GIY-YIG endonuclease"/>
    <property type="match status" value="1"/>
</dbReference>
<dbReference type="AlphaFoldDB" id="A0A9P6YNB7"/>
<dbReference type="Proteomes" id="UP000740926">
    <property type="component" value="Unassembled WGS sequence"/>
</dbReference>
<dbReference type="Gene3D" id="2.120.10.30">
    <property type="entry name" value="TolB, C-terminal domain"/>
    <property type="match status" value="2"/>
</dbReference>
<evidence type="ECO:0000313" key="4">
    <source>
        <dbReference type="Proteomes" id="UP000740926"/>
    </source>
</evidence>
<dbReference type="PROSITE" id="PS50164">
    <property type="entry name" value="GIY_YIG"/>
    <property type="match status" value="1"/>
</dbReference>
<evidence type="ECO:0000256" key="1">
    <source>
        <dbReference type="SAM" id="MobiDB-lite"/>
    </source>
</evidence>
<sequence length="436" mass="46590">MDGNLAEAAFHRPQALVLERDALYVADTGNHAVRRINLLTGIVDTLCGNGRPGAPVEGPVAQARQVSLDHPIGLAIADNQLHIAMAGDNRIWSYHLGQRSLQWRAGSGAIDERDGSGHLAAFAQPSALAVVQQVLYVADALGSSIRALQLRGDLVQTLVGQGPWRFGNEDGPRAQARLQFPQAIALSPDAPLLWIADSGNGRLRTLRLGGGELTTQPLPRRLQGPAGLAVGAGAVWIAETDAHARMTDVPAPAFDGKAFAAHLSTAPGVYRMYAADDTLLYVGKARALRNRVGSYFNGSPKNARIMSMISQIARMDVMTGRRNAVARAPVADAHFTTDEQGEVRFARAAVTDGTQKLYYRAGSNSEWILLNDEALSKRSEVPRGSSADGRLAYLQGEQADGPDAIGSWDPQSNERRTPRAGGGAVPWRRAANGVLR</sequence>
<dbReference type="InterPro" id="IPR011042">
    <property type="entry name" value="6-blade_b-propeller_TolB-like"/>
</dbReference>
<dbReference type="InterPro" id="IPR047296">
    <property type="entry name" value="GIY-YIG_UvrC_Cho"/>
</dbReference>
<keyword evidence="4" id="KW-1185">Reference proteome</keyword>